<dbReference type="AlphaFoldDB" id="A0A8E2J362"/>
<dbReference type="Proteomes" id="UP000250043">
    <property type="component" value="Unassembled WGS sequence"/>
</dbReference>
<feature type="chain" id="PRO_5034160502" evidence="1">
    <location>
        <begin position="16"/>
        <end position="122"/>
    </location>
</feature>
<name>A0A8E2J362_9APHY</name>
<proteinExistence type="predicted"/>
<dbReference type="EMBL" id="KV722352">
    <property type="protein sequence ID" value="OCH93696.1"/>
    <property type="molecule type" value="Genomic_DNA"/>
</dbReference>
<keyword evidence="3" id="KW-1185">Reference proteome</keyword>
<gene>
    <name evidence="2" type="ORF">OBBRIDRAFT_279548</name>
</gene>
<dbReference type="OrthoDB" id="2789670at2759"/>
<feature type="signal peptide" evidence="1">
    <location>
        <begin position="1"/>
        <end position="15"/>
    </location>
</feature>
<evidence type="ECO:0000313" key="3">
    <source>
        <dbReference type="Proteomes" id="UP000250043"/>
    </source>
</evidence>
<protein>
    <submittedName>
        <fullName evidence="2">Uncharacterized protein</fullName>
    </submittedName>
</protein>
<evidence type="ECO:0000313" key="2">
    <source>
        <dbReference type="EMBL" id="OCH93696.1"/>
    </source>
</evidence>
<organism evidence="2 3">
    <name type="scientific">Obba rivulosa</name>
    <dbReference type="NCBI Taxonomy" id="1052685"/>
    <lineage>
        <taxon>Eukaryota</taxon>
        <taxon>Fungi</taxon>
        <taxon>Dikarya</taxon>
        <taxon>Basidiomycota</taxon>
        <taxon>Agaricomycotina</taxon>
        <taxon>Agaricomycetes</taxon>
        <taxon>Polyporales</taxon>
        <taxon>Gelatoporiaceae</taxon>
        <taxon>Obba</taxon>
    </lineage>
</organism>
<sequence length="122" mass="13971">MWVFGQTIIILNSHAIVIDLLQKRPSNNSDGLQTEMPKLCILTSLLFQAPDHCCRMGLGWDLDGTLVSWNMAMVETAPASVPGPQYFDHHAIREYGPQVQLASHIFFERLYYEPKDFVQHIR</sequence>
<reference evidence="2 3" key="1">
    <citation type="submission" date="2016-07" db="EMBL/GenBank/DDBJ databases">
        <title>Draft genome of the white-rot fungus Obba rivulosa 3A-2.</title>
        <authorList>
            <consortium name="DOE Joint Genome Institute"/>
            <person name="Miettinen O."/>
            <person name="Riley R."/>
            <person name="Acob R."/>
            <person name="Barry K."/>
            <person name="Cullen D."/>
            <person name="De Vries R."/>
            <person name="Hainaut M."/>
            <person name="Hatakka A."/>
            <person name="Henrissat B."/>
            <person name="Hilden K."/>
            <person name="Kuo R."/>
            <person name="Labutti K."/>
            <person name="Lipzen A."/>
            <person name="Makela M.R."/>
            <person name="Sandor L."/>
            <person name="Spatafora J.W."/>
            <person name="Grigoriev I.V."/>
            <person name="Hibbett D.S."/>
        </authorList>
    </citation>
    <scope>NUCLEOTIDE SEQUENCE [LARGE SCALE GENOMIC DNA]</scope>
    <source>
        <strain evidence="2 3">3A-2</strain>
    </source>
</reference>
<keyword evidence="1" id="KW-0732">Signal</keyword>
<accession>A0A8E2J362</accession>
<evidence type="ECO:0000256" key="1">
    <source>
        <dbReference type="SAM" id="SignalP"/>
    </source>
</evidence>